<name>A0AAV2ZIN3_PYXAD</name>
<evidence type="ECO:0000313" key="2">
    <source>
        <dbReference type="Proteomes" id="UP001181693"/>
    </source>
</evidence>
<gene>
    <name evidence="1" type="ORF">GDO54_017103</name>
</gene>
<dbReference type="AlphaFoldDB" id="A0AAV2ZIN3"/>
<dbReference type="EMBL" id="DYDO01000014">
    <property type="protein sequence ID" value="DBA13764.1"/>
    <property type="molecule type" value="Genomic_DNA"/>
</dbReference>
<reference evidence="1" key="1">
    <citation type="thesis" date="2020" institute="ProQuest LLC" country="789 East Eisenhower Parkway, Ann Arbor, MI, USA">
        <title>Comparative Genomics and Chromosome Evolution.</title>
        <authorList>
            <person name="Mudd A.B."/>
        </authorList>
    </citation>
    <scope>NUCLEOTIDE SEQUENCE</scope>
    <source>
        <strain evidence="1">1538</strain>
        <tissue evidence="1">Blood</tissue>
    </source>
</reference>
<evidence type="ECO:0000313" key="1">
    <source>
        <dbReference type="EMBL" id="DBA13764.1"/>
    </source>
</evidence>
<sequence length="110" mass="12262">MVGDFHNSFSQCSEHSPCKIKTHHSEKIAVVLCSLTVWLCIGHDPLIMTSGEVRTGMSSCIVFSCFSAFLLRHSPFLFGKLVWVCHHKLLTENDTGCTPPPHLTVGYLFL</sequence>
<accession>A0AAV2ZIN3</accession>
<proteinExistence type="predicted"/>
<protein>
    <submittedName>
        <fullName evidence="1">Uncharacterized protein</fullName>
    </submittedName>
</protein>
<organism evidence="1 2">
    <name type="scientific">Pyxicephalus adspersus</name>
    <name type="common">African bullfrog</name>
    <dbReference type="NCBI Taxonomy" id="30357"/>
    <lineage>
        <taxon>Eukaryota</taxon>
        <taxon>Metazoa</taxon>
        <taxon>Chordata</taxon>
        <taxon>Craniata</taxon>
        <taxon>Vertebrata</taxon>
        <taxon>Euteleostomi</taxon>
        <taxon>Amphibia</taxon>
        <taxon>Batrachia</taxon>
        <taxon>Anura</taxon>
        <taxon>Neobatrachia</taxon>
        <taxon>Ranoidea</taxon>
        <taxon>Pyxicephalidae</taxon>
        <taxon>Pyxicephalinae</taxon>
        <taxon>Pyxicephalus</taxon>
    </lineage>
</organism>
<dbReference type="Proteomes" id="UP001181693">
    <property type="component" value="Unassembled WGS sequence"/>
</dbReference>
<comment type="caution">
    <text evidence="1">The sequence shown here is derived from an EMBL/GenBank/DDBJ whole genome shotgun (WGS) entry which is preliminary data.</text>
</comment>
<keyword evidence="2" id="KW-1185">Reference proteome</keyword>